<dbReference type="InterPro" id="IPR007730">
    <property type="entry name" value="SPOR-like_dom"/>
</dbReference>
<dbReference type="AlphaFoldDB" id="A0A0S8G4L9"/>
<dbReference type="Gene3D" id="1.25.40.10">
    <property type="entry name" value="Tetratricopeptide repeat domain"/>
    <property type="match status" value="1"/>
</dbReference>
<protein>
    <recommendedName>
        <fullName evidence="1">SPOR domain-containing protein</fullName>
    </recommendedName>
</protein>
<dbReference type="SUPFAM" id="SSF110997">
    <property type="entry name" value="Sporulation related repeat"/>
    <property type="match status" value="1"/>
</dbReference>
<sequence length="253" mass="29227">MSRSRIILAAFVIPAFLVAANIDEAIRMFNAFQFEQSRELFHEVVQDKTNPRIAEAYYYLGRLSVAPDSALYYYRLVTNDFSESRYADISHLEIAKIHIARRNYTFSIKTLNSLLEKYPDTDVKDEVLFWLGVSYMSNDQEEQGVSVIKHLRRTYPQSMWSARAANVLPETQGQTKNLYFTVQVGSYRNKDNAQRHAAEMREHGFDTEVVEALVKGTTYFRVWVGTFPTMEQAKTFSLKLDSLGVKGNVVKRY</sequence>
<comment type="caution">
    <text evidence="2">The sequence shown here is derived from an EMBL/GenBank/DDBJ whole genome shotgun (WGS) entry which is preliminary data.</text>
</comment>
<accession>A0A0S8G4L9</accession>
<dbReference type="InterPro" id="IPR011990">
    <property type="entry name" value="TPR-like_helical_dom_sf"/>
</dbReference>
<dbReference type="InterPro" id="IPR036680">
    <property type="entry name" value="SPOR-like_sf"/>
</dbReference>
<dbReference type="PROSITE" id="PS51724">
    <property type="entry name" value="SPOR"/>
    <property type="match status" value="1"/>
</dbReference>
<name>A0A0S8G4L9_UNCW3</name>
<evidence type="ECO:0000313" key="3">
    <source>
        <dbReference type="Proteomes" id="UP000051096"/>
    </source>
</evidence>
<dbReference type="Proteomes" id="UP000051096">
    <property type="component" value="Unassembled WGS sequence"/>
</dbReference>
<dbReference type="EMBL" id="LJUO01000218">
    <property type="protein sequence ID" value="KPK67490.1"/>
    <property type="molecule type" value="Genomic_DNA"/>
</dbReference>
<evidence type="ECO:0000313" key="2">
    <source>
        <dbReference type="EMBL" id="KPK67490.1"/>
    </source>
</evidence>
<proteinExistence type="predicted"/>
<feature type="domain" description="SPOR" evidence="1">
    <location>
        <begin position="174"/>
        <end position="252"/>
    </location>
</feature>
<dbReference type="Pfam" id="PF05036">
    <property type="entry name" value="SPOR"/>
    <property type="match status" value="1"/>
</dbReference>
<organism evidence="2 3">
    <name type="scientific">candidate division WOR_3 bacterium SM23_60</name>
    <dbReference type="NCBI Taxonomy" id="1703780"/>
    <lineage>
        <taxon>Bacteria</taxon>
        <taxon>Bacteria division WOR-3</taxon>
    </lineage>
</organism>
<reference evidence="2 3" key="1">
    <citation type="journal article" date="2015" name="Microbiome">
        <title>Genomic resolution of linkages in carbon, nitrogen, and sulfur cycling among widespread estuary sediment bacteria.</title>
        <authorList>
            <person name="Baker B.J."/>
            <person name="Lazar C.S."/>
            <person name="Teske A.P."/>
            <person name="Dick G.J."/>
        </authorList>
    </citation>
    <scope>NUCLEOTIDE SEQUENCE [LARGE SCALE GENOMIC DNA]</scope>
    <source>
        <strain evidence="2">SM23_60</strain>
    </source>
</reference>
<dbReference type="InterPro" id="IPR019734">
    <property type="entry name" value="TPR_rpt"/>
</dbReference>
<dbReference type="GO" id="GO:0042834">
    <property type="term" value="F:peptidoglycan binding"/>
    <property type="evidence" value="ECO:0007669"/>
    <property type="project" value="InterPro"/>
</dbReference>
<dbReference type="Pfam" id="PF13174">
    <property type="entry name" value="TPR_6"/>
    <property type="match status" value="1"/>
</dbReference>
<gene>
    <name evidence="2" type="ORF">AMJ87_13305</name>
</gene>
<dbReference type="Gene3D" id="3.30.70.1070">
    <property type="entry name" value="Sporulation related repeat"/>
    <property type="match status" value="1"/>
</dbReference>
<evidence type="ECO:0000259" key="1">
    <source>
        <dbReference type="PROSITE" id="PS51724"/>
    </source>
</evidence>
<dbReference type="SUPFAM" id="SSF48452">
    <property type="entry name" value="TPR-like"/>
    <property type="match status" value="1"/>
</dbReference>